<dbReference type="EMBL" id="CP002959">
    <property type="protein sequence ID" value="AFM14707.1"/>
    <property type="molecule type" value="Genomic_DNA"/>
</dbReference>
<dbReference type="GO" id="GO:0016791">
    <property type="term" value="F:phosphatase activity"/>
    <property type="evidence" value="ECO:0007669"/>
    <property type="project" value="TreeGrafter"/>
</dbReference>
<keyword evidence="4" id="KW-1185">Reference proteome</keyword>
<dbReference type="PANTHER" id="PTHR43156:SF2">
    <property type="entry name" value="STAGE II SPORULATION PROTEIN E"/>
    <property type="match status" value="1"/>
</dbReference>
<dbReference type="InterPro" id="IPR001932">
    <property type="entry name" value="PPM-type_phosphatase-like_dom"/>
</dbReference>
<protein>
    <submittedName>
        <fullName evidence="3">Protein serine/threonine phosphatase</fullName>
    </submittedName>
</protein>
<evidence type="ECO:0000313" key="3">
    <source>
        <dbReference type="EMBL" id="AFM14707.1"/>
    </source>
</evidence>
<organism evidence="3 4">
    <name type="scientific">Turneriella parva (strain ATCC BAA-1111 / DSM 21527 / NCTC 11395 / H)</name>
    <name type="common">Leptospira parva</name>
    <dbReference type="NCBI Taxonomy" id="869212"/>
    <lineage>
        <taxon>Bacteria</taxon>
        <taxon>Pseudomonadati</taxon>
        <taxon>Spirochaetota</taxon>
        <taxon>Spirochaetia</taxon>
        <taxon>Leptospirales</taxon>
        <taxon>Leptospiraceae</taxon>
        <taxon>Turneriella</taxon>
    </lineage>
</organism>
<dbReference type="InterPro" id="IPR052016">
    <property type="entry name" value="Bact_Sigma-Reg"/>
</dbReference>
<accession>I4BBQ0</accession>
<dbReference type="InterPro" id="IPR046342">
    <property type="entry name" value="CBS_dom_sf"/>
</dbReference>
<dbReference type="Gene3D" id="3.10.580.10">
    <property type="entry name" value="CBS-domain"/>
    <property type="match status" value="1"/>
</dbReference>
<sequence>MTRELRRREKADRHKAEAQGVLDDAFNQQVERALARAKNILQQRDWRRSVKQNTIFSAFEVGKLAQINIDWISHETTLRLVDSLIQDFQTEFFPVKRHGAFIGYVKGEKFRALLGQNQYSRHVFLREENTVEEILETGLISVDARTTLPEVSRLLMARSAHQLYDPFVITYHGEYYGVATVKAVMDGIAFYEQKDIAAAREAQQAMNSPKKNNRGIFVDYDFALEQHGEVGGDFIYAQGLQPHLSLFAIMDVCGKGLKASQTAMALGAYFRSLFRYLCKTSPDTDYRTLKLSARLKMLNTMLVKSTPTDMYAAGSVFLLDTRNSVLLYYDFGHTPVYVLRRGRAIEMPRAPHNEADGFPFLGVEKEMIIRAAPVKLKSGDIIVATTDGVGETRNELREEFGEDGIVRLLSSRQFEHPGEVVETLTHELKQFRGNYRRLDDMTVLAFMVP</sequence>
<evidence type="ECO:0000313" key="4">
    <source>
        <dbReference type="Proteomes" id="UP000006048"/>
    </source>
</evidence>
<dbReference type="SMART" id="SM00331">
    <property type="entry name" value="PP2C_SIG"/>
    <property type="match status" value="1"/>
</dbReference>
<name>I4BBQ0_TURPD</name>
<dbReference type="Proteomes" id="UP000006048">
    <property type="component" value="Chromosome"/>
</dbReference>
<dbReference type="Pfam" id="PF07228">
    <property type="entry name" value="SpoIIE"/>
    <property type="match status" value="1"/>
</dbReference>
<dbReference type="PANTHER" id="PTHR43156">
    <property type="entry name" value="STAGE II SPORULATION PROTEIN E-RELATED"/>
    <property type="match status" value="1"/>
</dbReference>
<dbReference type="Gene3D" id="3.60.40.10">
    <property type="entry name" value="PPM-type phosphatase domain"/>
    <property type="match status" value="1"/>
</dbReference>
<gene>
    <name evidence="3" type="ordered locus">Turpa_4073</name>
</gene>
<dbReference type="AlphaFoldDB" id="I4BBQ0"/>
<dbReference type="RefSeq" id="WP_014805183.1">
    <property type="nucleotide sequence ID" value="NC_018020.1"/>
</dbReference>
<feature type="domain" description="PPM-type phosphatase" evidence="2">
    <location>
        <begin position="213"/>
        <end position="448"/>
    </location>
</feature>
<dbReference type="SUPFAM" id="SSF81606">
    <property type="entry name" value="PP2C-like"/>
    <property type="match status" value="1"/>
</dbReference>
<evidence type="ECO:0000259" key="2">
    <source>
        <dbReference type="SMART" id="SM00331"/>
    </source>
</evidence>
<dbReference type="KEGG" id="tpx:Turpa_4073"/>
<reference evidence="3 4" key="1">
    <citation type="submission" date="2012-06" db="EMBL/GenBank/DDBJ databases">
        <title>The complete chromosome of genome of Turneriella parva DSM 21527.</title>
        <authorList>
            <consortium name="US DOE Joint Genome Institute (JGI-PGF)"/>
            <person name="Lucas S."/>
            <person name="Han J."/>
            <person name="Lapidus A."/>
            <person name="Bruce D."/>
            <person name="Goodwin L."/>
            <person name="Pitluck S."/>
            <person name="Peters L."/>
            <person name="Kyrpides N."/>
            <person name="Mavromatis K."/>
            <person name="Ivanova N."/>
            <person name="Mikhailova N."/>
            <person name="Chertkov O."/>
            <person name="Detter J.C."/>
            <person name="Tapia R."/>
            <person name="Han C."/>
            <person name="Land M."/>
            <person name="Hauser L."/>
            <person name="Markowitz V."/>
            <person name="Cheng J.-F."/>
            <person name="Hugenholtz P."/>
            <person name="Woyke T."/>
            <person name="Wu D."/>
            <person name="Gronow S."/>
            <person name="Wellnitz S."/>
            <person name="Brambilla E."/>
            <person name="Klenk H.-P."/>
            <person name="Eisen J.A."/>
        </authorList>
    </citation>
    <scope>NUCLEOTIDE SEQUENCE [LARGE SCALE GENOMIC DNA]</scope>
    <source>
        <strain evidence="4">ATCC BAA-1111 / DSM 21527 / NCTC 11395 / H</strain>
    </source>
</reference>
<dbReference type="HOGENOM" id="CLU_609618_0_0_12"/>
<dbReference type="InterPro" id="IPR036457">
    <property type="entry name" value="PPM-type-like_dom_sf"/>
</dbReference>
<keyword evidence="1" id="KW-0378">Hydrolase</keyword>
<proteinExistence type="predicted"/>
<dbReference type="SUPFAM" id="SSF54631">
    <property type="entry name" value="CBS-domain pair"/>
    <property type="match status" value="1"/>
</dbReference>
<dbReference type="STRING" id="869212.Turpa_4073"/>
<evidence type="ECO:0000256" key="1">
    <source>
        <dbReference type="ARBA" id="ARBA00022801"/>
    </source>
</evidence>
<dbReference type="OrthoDB" id="336577at2"/>